<proteinExistence type="predicted"/>
<dbReference type="EMBL" id="JBITLV010000005">
    <property type="protein sequence ID" value="MFI7588445.1"/>
    <property type="molecule type" value="Genomic_DNA"/>
</dbReference>
<dbReference type="InterPro" id="IPR059125">
    <property type="entry name" value="Ferritin_actino"/>
</dbReference>
<dbReference type="Pfam" id="PF13794">
    <property type="entry name" value="MiaE_2"/>
    <property type="match status" value="1"/>
</dbReference>
<dbReference type="RefSeq" id="WP_398282100.1">
    <property type="nucleotide sequence ID" value="NZ_JBITLV010000005.1"/>
</dbReference>
<protein>
    <submittedName>
        <fullName evidence="4">Ferritin-like fold-containing protein</fullName>
    </submittedName>
</protein>
<reference evidence="4 5" key="1">
    <citation type="submission" date="2024-10" db="EMBL/GenBank/DDBJ databases">
        <title>The Natural Products Discovery Center: Release of the First 8490 Sequenced Strains for Exploring Actinobacteria Biosynthetic Diversity.</title>
        <authorList>
            <person name="Kalkreuter E."/>
            <person name="Kautsar S.A."/>
            <person name="Yang D."/>
            <person name="Bader C.D."/>
            <person name="Teijaro C.N."/>
            <person name="Fluegel L."/>
            <person name="Davis C.M."/>
            <person name="Simpson J.R."/>
            <person name="Lauterbach L."/>
            <person name="Steele A.D."/>
            <person name="Gui C."/>
            <person name="Meng S."/>
            <person name="Li G."/>
            <person name="Viehrig K."/>
            <person name="Ye F."/>
            <person name="Su P."/>
            <person name="Kiefer A.F."/>
            <person name="Nichols A."/>
            <person name="Cepeda A.J."/>
            <person name="Yan W."/>
            <person name="Fan B."/>
            <person name="Jiang Y."/>
            <person name="Adhikari A."/>
            <person name="Zheng C.-J."/>
            <person name="Schuster L."/>
            <person name="Cowan T.M."/>
            <person name="Smanski M.J."/>
            <person name="Chevrette M.G."/>
            <person name="De Carvalho L.P.S."/>
            <person name="Shen B."/>
        </authorList>
    </citation>
    <scope>NUCLEOTIDE SEQUENCE [LARGE SCALE GENOMIC DNA]</scope>
    <source>
        <strain evidence="4 5">NPDC049639</strain>
    </source>
</reference>
<dbReference type="CDD" id="cd00657">
    <property type="entry name" value="Ferritin_like"/>
    <property type="match status" value="1"/>
</dbReference>
<dbReference type="Proteomes" id="UP001612915">
    <property type="component" value="Unassembled WGS sequence"/>
</dbReference>
<keyword evidence="2" id="KW-0812">Transmembrane</keyword>
<evidence type="ECO:0000256" key="2">
    <source>
        <dbReference type="SAM" id="Phobius"/>
    </source>
</evidence>
<gene>
    <name evidence="4" type="ORF">ACIB24_15350</name>
</gene>
<name>A0ABW8APZ2_9ACTN</name>
<feature type="transmembrane region" description="Helical" evidence="2">
    <location>
        <begin position="198"/>
        <end position="222"/>
    </location>
</feature>
<comment type="caution">
    <text evidence="4">The sequence shown here is derived from an EMBL/GenBank/DDBJ whole genome shotgun (WGS) entry which is preliminary data.</text>
</comment>
<evidence type="ECO:0000256" key="1">
    <source>
        <dbReference type="SAM" id="MobiDB-lite"/>
    </source>
</evidence>
<dbReference type="InterPro" id="IPR012347">
    <property type="entry name" value="Ferritin-like"/>
</dbReference>
<feature type="domain" description="Ferritin-like" evidence="3">
    <location>
        <begin position="23"/>
        <end position="205"/>
    </location>
</feature>
<feature type="region of interest" description="Disordered" evidence="1">
    <location>
        <begin position="1"/>
        <end position="21"/>
    </location>
</feature>
<dbReference type="InterPro" id="IPR009078">
    <property type="entry name" value="Ferritin-like_SF"/>
</dbReference>
<organism evidence="4 5">
    <name type="scientific">Spongisporangium articulatum</name>
    <dbReference type="NCBI Taxonomy" id="3362603"/>
    <lineage>
        <taxon>Bacteria</taxon>
        <taxon>Bacillati</taxon>
        <taxon>Actinomycetota</taxon>
        <taxon>Actinomycetes</taxon>
        <taxon>Kineosporiales</taxon>
        <taxon>Kineosporiaceae</taxon>
        <taxon>Spongisporangium</taxon>
    </lineage>
</organism>
<evidence type="ECO:0000259" key="3">
    <source>
        <dbReference type="Pfam" id="PF13794"/>
    </source>
</evidence>
<keyword evidence="5" id="KW-1185">Reference proteome</keyword>
<keyword evidence="2" id="KW-1133">Transmembrane helix</keyword>
<dbReference type="SUPFAM" id="SSF47240">
    <property type="entry name" value="Ferritin-like"/>
    <property type="match status" value="1"/>
</dbReference>
<accession>A0ABW8APZ2</accession>
<evidence type="ECO:0000313" key="4">
    <source>
        <dbReference type="EMBL" id="MFI7588445.1"/>
    </source>
</evidence>
<evidence type="ECO:0000313" key="5">
    <source>
        <dbReference type="Proteomes" id="UP001612915"/>
    </source>
</evidence>
<sequence length="239" mass="25845">MDAPEAEPQEAAPQDVPSLDDPDYRAGVVDLLGTLAYGELSAFLRLAADAELAPTLQAKGRVAALAAIEFHHHRQLVERLVELGQDPETAMAPFVAALDDFHTRTSPSDWLEGLVKYHVGDGIAGDFYREISTYLDPETRELVLSSLDTQKHAAFVVQEVRTAIAEDPKLGSRLALWGRRLVGEALSQGQRVAADREAFSVLLVGAGGTTGMGLVGIVEMFGRITERHTQRMAELGLSS</sequence>
<dbReference type="Gene3D" id="1.20.1260.10">
    <property type="match status" value="1"/>
</dbReference>
<keyword evidence="2" id="KW-0472">Membrane</keyword>